<sequence length="326" mass="35904">MTSKSGFTKMDISEFETWISNLRVARTILYVQEHHTWSPSYVNFKGNNHFDLQQGMKSYHVSHNGWKDIAQHFTTFPDGSILTGRSLEDTPACILGFNSNAICIENLGNFDAGKDTMTAEHQNTIIKLTAALCKKFGIAVNSDKVVYHHWFNLITGVRNNGTGNNKTCPGTNFFGGNKVADCNQNFLPLVSAALNGAVPQPAQNVIKYVAVTADSLNIREDANAQSKKVSSVAPATLGAVLRVYEEKNGWYKISGSQQHWVNGSYTKTVTRATVNASTLNVRSGPGTNFPKVSALAQNQEVFITEESNGWSKISSDNKWVKKEFLT</sequence>
<keyword evidence="3" id="KW-1185">Reference proteome</keyword>
<feature type="domain" description="SH3b" evidence="1">
    <location>
        <begin position="269"/>
        <end position="326"/>
    </location>
</feature>
<name>A0A0C1G6N1_9SPHI</name>
<dbReference type="InterPro" id="IPR036505">
    <property type="entry name" value="Amidase/PGRP_sf"/>
</dbReference>
<dbReference type="GO" id="GO:0009253">
    <property type="term" value="P:peptidoglycan catabolic process"/>
    <property type="evidence" value="ECO:0007669"/>
    <property type="project" value="InterPro"/>
</dbReference>
<evidence type="ECO:0000259" key="1">
    <source>
        <dbReference type="PROSITE" id="PS51781"/>
    </source>
</evidence>
<dbReference type="Gene3D" id="2.30.30.40">
    <property type="entry name" value="SH3 Domains"/>
    <property type="match status" value="2"/>
</dbReference>
<gene>
    <name evidence="2" type="ORF">OC25_04280</name>
</gene>
<dbReference type="AlphaFoldDB" id="A0A0C1G6N1"/>
<dbReference type="GO" id="GO:0008745">
    <property type="term" value="F:N-acetylmuramoyl-L-alanine amidase activity"/>
    <property type="evidence" value="ECO:0007669"/>
    <property type="project" value="InterPro"/>
</dbReference>
<dbReference type="Pfam" id="PF01510">
    <property type="entry name" value="Amidase_2"/>
    <property type="match status" value="1"/>
</dbReference>
<dbReference type="EMBL" id="JSYN01000004">
    <property type="protein sequence ID" value="KIA95779.1"/>
    <property type="molecule type" value="Genomic_DNA"/>
</dbReference>
<dbReference type="PROSITE" id="PS51781">
    <property type="entry name" value="SH3B"/>
    <property type="match status" value="1"/>
</dbReference>
<evidence type="ECO:0000313" key="3">
    <source>
        <dbReference type="Proteomes" id="UP000031246"/>
    </source>
</evidence>
<dbReference type="InterPro" id="IPR003646">
    <property type="entry name" value="SH3-like_bac-type"/>
</dbReference>
<proteinExistence type="predicted"/>
<dbReference type="InterPro" id="IPR002502">
    <property type="entry name" value="Amidase_domain"/>
</dbReference>
<dbReference type="PANTHER" id="PTHR34408">
    <property type="entry name" value="FAMILY PROTEIN, PUTATIVE-RELATED"/>
    <property type="match status" value="1"/>
</dbReference>
<dbReference type="CDD" id="cd06583">
    <property type="entry name" value="PGRP"/>
    <property type="match status" value="1"/>
</dbReference>
<reference evidence="2 3" key="1">
    <citation type="submission" date="2014-10" db="EMBL/GenBank/DDBJ databases">
        <title>Pedobacter Kyungheensis.</title>
        <authorList>
            <person name="Anderson B.M."/>
            <person name="Newman J.D."/>
        </authorList>
    </citation>
    <scope>NUCLEOTIDE SEQUENCE [LARGE SCALE GENOMIC DNA]</scope>
    <source>
        <strain evidence="2 3">KACC 16221</strain>
    </source>
</reference>
<dbReference type="Pfam" id="PF08239">
    <property type="entry name" value="SH3_3"/>
    <property type="match status" value="2"/>
</dbReference>
<protein>
    <submittedName>
        <fullName evidence="2">N-acetylmuramoyl-L-alanine amidase</fullName>
    </submittedName>
</protein>
<dbReference type="SMART" id="SM00287">
    <property type="entry name" value="SH3b"/>
    <property type="match status" value="2"/>
</dbReference>
<dbReference type="SUPFAM" id="SSF55846">
    <property type="entry name" value="N-acetylmuramoyl-L-alanine amidase-like"/>
    <property type="match status" value="1"/>
</dbReference>
<organism evidence="2 3">
    <name type="scientific">Pedobacter kyungheensis</name>
    <dbReference type="NCBI Taxonomy" id="1069985"/>
    <lineage>
        <taxon>Bacteria</taxon>
        <taxon>Pseudomonadati</taxon>
        <taxon>Bacteroidota</taxon>
        <taxon>Sphingobacteriia</taxon>
        <taxon>Sphingobacteriales</taxon>
        <taxon>Sphingobacteriaceae</taxon>
        <taxon>Pedobacter</taxon>
    </lineage>
</organism>
<evidence type="ECO:0000313" key="2">
    <source>
        <dbReference type="EMBL" id="KIA95779.1"/>
    </source>
</evidence>
<accession>A0A0C1G6N1</accession>
<dbReference type="OrthoDB" id="2812205at2"/>
<dbReference type="Gene3D" id="3.40.80.10">
    <property type="entry name" value="Peptidoglycan recognition protein-like"/>
    <property type="match status" value="1"/>
</dbReference>
<dbReference type="InterPro" id="IPR052354">
    <property type="entry name" value="Cell_Wall_Dynamics_Protein"/>
</dbReference>
<dbReference type="Proteomes" id="UP000031246">
    <property type="component" value="Unassembled WGS sequence"/>
</dbReference>
<dbReference type="PANTHER" id="PTHR34408:SF1">
    <property type="entry name" value="GLYCOSYL HYDROLASE FAMILY 19 DOMAIN-CONTAINING PROTEIN HI_1415"/>
    <property type="match status" value="1"/>
</dbReference>
<comment type="caution">
    <text evidence="2">The sequence shown here is derived from an EMBL/GenBank/DDBJ whole genome shotgun (WGS) entry which is preliminary data.</text>
</comment>
<dbReference type="RefSeq" id="WP_039472154.1">
    <property type="nucleotide sequence ID" value="NZ_JSYN01000004.1"/>
</dbReference>